<sequence length="50" mass="5621">MEKSLFTFIEVETSNATESLVCDPKTGLCVLPETNNRDEKKAVEKSDEDE</sequence>
<accession>A0A1S6IQP3</accession>
<dbReference type="Proteomes" id="UP000188993">
    <property type="component" value="Chromosome"/>
</dbReference>
<dbReference type="EMBL" id="CP019728">
    <property type="protein sequence ID" value="AQS53873.1"/>
    <property type="molecule type" value="Genomic_DNA"/>
</dbReference>
<dbReference type="STRING" id="708126.BW727_101506"/>
<evidence type="ECO:0000313" key="1">
    <source>
        <dbReference type="EMBL" id="AQS53873.1"/>
    </source>
</evidence>
<name>A0A1S6IQP3_9LACT</name>
<dbReference type="AlphaFoldDB" id="A0A1S6IQP3"/>
<dbReference type="KEGG" id="jda:BW727_101506"/>
<protein>
    <submittedName>
        <fullName evidence="1">Uncharacterized protein</fullName>
    </submittedName>
</protein>
<dbReference type="RefSeq" id="WP_156179564.1">
    <property type="nucleotide sequence ID" value="NZ_BBYN01000023.1"/>
</dbReference>
<gene>
    <name evidence="1" type="ORF">BW727_101506</name>
</gene>
<organism evidence="1 2">
    <name type="scientific">Jeotgalibaca dankookensis</name>
    <dbReference type="NCBI Taxonomy" id="708126"/>
    <lineage>
        <taxon>Bacteria</taxon>
        <taxon>Bacillati</taxon>
        <taxon>Bacillota</taxon>
        <taxon>Bacilli</taxon>
        <taxon>Lactobacillales</taxon>
        <taxon>Carnobacteriaceae</taxon>
        <taxon>Jeotgalibaca</taxon>
    </lineage>
</organism>
<proteinExistence type="predicted"/>
<reference evidence="1 2" key="1">
    <citation type="journal article" date="2014" name="Int. J. Syst. Evol. Microbiol.">
        <title>Jeotgalibaca dankookensis gen. nov., sp. nov., a member of the family Carnobacteriaceae, isolated from seujeot (Korean traditional food).</title>
        <authorList>
            <person name="Lee D.G."/>
            <person name="Trujillo M.E."/>
            <person name="Kang H."/>
            <person name="Ahn T.Y."/>
        </authorList>
    </citation>
    <scope>NUCLEOTIDE SEQUENCE [LARGE SCALE GENOMIC DNA]</scope>
    <source>
        <strain evidence="1 2">EX-07</strain>
    </source>
</reference>
<keyword evidence="2" id="KW-1185">Reference proteome</keyword>
<evidence type="ECO:0000313" key="2">
    <source>
        <dbReference type="Proteomes" id="UP000188993"/>
    </source>
</evidence>